<name>A0A0P6W645_9BACI</name>
<comment type="similarity">
    <text evidence="8">Belongs to the ABC transporter superfamily. HrtA family.</text>
</comment>
<dbReference type="Proteomes" id="UP000050398">
    <property type="component" value="Unassembled WGS sequence"/>
</dbReference>
<dbReference type="EMBL" id="LIXZ01000004">
    <property type="protein sequence ID" value="KPL60405.1"/>
    <property type="molecule type" value="Genomic_DNA"/>
</dbReference>
<dbReference type="InterPro" id="IPR027417">
    <property type="entry name" value="P-loop_NTPase"/>
</dbReference>
<evidence type="ECO:0000256" key="10">
    <source>
        <dbReference type="ARBA" id="ARBA00024721"/>
    </source>
</evidence>
<evidence type="ECO:0000256" key="6">
    <source>
        <dbReference type="ARBA" id="ARBA00022840"/>
    </source>
</evidence>
<dbReference type="GO" id="GO:0005524">
    <property type="term" value="F:ATP binding"/>
    <property type="evidence" value="ECO:0007669"/>
    <property type="project" value="UniProtKB-KW"/>
</dbReference>
<keyword evidence="4" id="KW-1003">Cell membrane</keyword>
<keyword evidence="6 12" id="KW-0067">ATP-binding</keyword>
<dbReference type="OrthoDB" id="9791546at2"/>
<dbReference type="InterPro" id="IPR003439">
    <property type="entry name" value="ABC_transporter-like_ATP-bd"/>
</dbReference>
<dbReference type="eggNOG" id="COG1136">
    <property type="taxonomic scope" value="Bacteria"/>
</dbReference>
<dbReference type="InterPro" id="IPR003593">
    <property type="entry name" value="AAA+_ATPase"/>
</dbReference>
<dbReference type="RefSeq" id="WP_060671829.1">
    <property type="nucleotide sequence ID" value="NZ_LIXZ01000004.1"/>
</dbReference>
<comment type="function">
    <text evidence="10">Part of the ABC transporter complex hrt involved in hemin import. Responsible for energy coupling to the transport system.</text>
</comment>
<evidence type="ECO:0000256" key="3">
    <source>
        <dbReference type="ARBA" id="ARBA00022448"/>
    </source>
</evidence>
<evidence type="ECO:0000259" key="11">
    <source>
        <dbReference type="PROSITE" id="PS50893"/>
    </source>
</evidence>
<dbReference type="GO" id="GO:0098796">
    <property type="term" value="C:membrane protein complex"/>
    <property type="evidence" value="ECO:0007669"/>
    <property type="project" value="UniProtKB-ARBA"/>
</dbReference>
<dbReference type="GO" id="GO:0022857">
    <property type="term" value="F:transmembrane transporter activity"/>
    <property type="evidence" value="ECO:0007669"/>
    <property type="project" value="TreeGrafter"/>
</dbReference>
<comment type="subcellular location">
    <subcellularLocation>
        <location evidence="1">Cell membrane</location>
        <topology evidence="1">Peripheral membrane protein</topology>
    </subcellularLocation>
</comment>
<dbReference type="InterPro" id="IPR015854">
    <property type="entry name" value="ABC_transpr_LolD-like"/>
</dbReference>
<evidence type="ECO:0000256" key="4">
    <source>
        <dbReference type="ARBA" id="ARBA00022475"/>
    </source>
</evidence>
<evidence type="ECO:0000313" key="13">
    <source>
        <dbReference type="Proteomes" id="UP000050398"/>
    </source>
</evidence>
<accession>A0A0P6W645</accession>
<dbReference type="InterPro" id="IPR017911">
    <property type="entry name" value="MacB-like_ATP-bd"/>
</dbReference>
<dbReference type="PANTHER" id="PTHR24220">
    <property type="entry name" value="IMPORT ATP-BINDING PROTEIN"/>
    <property type="match status" value="1"/>
</dbReference>
<protein>
    <recommendedName>
        <fullName evidence="9">Putative hemin import ATP-binding protein HrtA</fullName>
    </recommendedName>
</protein>
<dbReference type="GO" id="GO:0016887">
    <property type="term" value="F:ATP hydrolysis activity"/>
    <property type="evidence" value="ECO:0007669"/>
    <property type="project" value="InterPro"/>
</dbReference>
<comment type="caution">
    <text evidence="12">The sequence shown here is derived from an EMBL/GenBank/DDBJ whole genome shotgun (WGS) entry which is preliminary data.</text>
</comment>
<feature type="domain" description="ABC transporter" evidence="11">
    <location>
        <begin position="5"/>
        <end position="217"/>
    </location>
</feature>
<dbReference type="Pfam" id="PF00005">
    <property type="entry name" value="ABC_tran"/>
    <property type="match status" value="1"/>
</dbReference>
<dbReference type="FunFam" id="3.40.50.300:FF:000032">
    <property type="entry name" value="Export ABC transporter ATP-binding protein"/>
    <property type="match status" value="1"/>
</dbReference>
<evidence type="ECO:0000256" key="5">
    <source>
        <dbReference type="ARBA" id="ARBA00022741"/>
    </source>
</evidence>
<dbReference type="GO" id="GO:0005886">
    <property type="term" value="C:plasma membrane"/>
    <property type="evidence" value="ECO:0007669"/>
    <property type="project" value="UniProtKB-SubCell"/>
</dbReference>
<dbReference type="AlphaFoldDB" id="A0A0P6W645"/>
<reference evidence="12 13" key="1">
    <citation type="submission" date="2015-08" db="EMBL/GenBank/DDBJ databases">
        <title>Draft Genome Sequence of Bacillus vietnamensis UCD-SED5.</title>
        <authorList>
            <person name="Lee R.D."/>
            <person name="Jospin G."/>
            <person name="Lang J.M."/>
            <person name="Coil D.A."/>
            <person name="Eisen J.A."/>
        </authorList>
    </citation>
    <scope>NUCLEOTIDE SEQUENCE [LARGE SCALE GENOMIC DNA]</scope>
    <source>
        <strain evidence="12 13">UCD-SED5</strain>
    </source>
</reference>
<gene>
    <name evidence="12" type="ORF">AM506_07330</name>
</gene>
<evidence type="ECO:0000313" key="12">
    <source>
        <dbReference type="EMBL" id="KPL60405.1"/>
    </source>
</evidence>
<dbReference type="PATRIC" id="fig|218284.4.peg.2969"/>
<keyword evidence="3" id="KW-0813">Transport</keyword>
<evidence type="ECO:0000256" key="7">
    <source>
        <dbReference type="ARBA" id="ARBA00023136"/>
    </source>
</evidence>
<dbReference type="CDD" id="cd03255">
    <property type="entry name" value="ABC_MJ0796_LolCDE_FtsE"/>
    <property type="match status" value="1"/>
</dbReference>
<evidence type="ECO:0000256" key="1">
    <source>
        <dbReference type="ARBA" id="ARBA00004202"/>
    </source>
</evidence>
<dbReference type="Gene3D" id="3.40.50.300">
    <property type="entry name" value="P-loop containing nucleotide triphosphate hydrolases"/>
    <property type="match status" value="1"/>
</dbReference>
<sequence>MTSILELNGITKTYKQGNERLTVLDHISMRVQSGEFGAILGPSGSGKSTLLSIIGALTSPSSGEVIINGRNVHEMNGKEQTTLRLKEIGFIFQQSNLVPFLTVEEQLLLVGKLTKQKDRPQERALELLSHLGLEERRSHYPEQLSGGEQQRVAIARALMNEPKLILADEPTASLDRERGKSVVELLVKETKERNIATIMVTHDESMIGECDWVYRMG</sequence>
<organism evidence="12 13">
    <name type="scientific">Rossellomorea vietnamensis</name>
    <dbReference type="NCBI Taxonomy" id="218284"/>
    <lineage>
        <taxon>Bacteria</taxon>
        <taxon>Bacillati</taxon>
        <taxon>Bacillota</taxon>
        <taxon>Bacilli</taxon>
        <taxon>Bacillales</taxon>
        <taxon>Bacillaceae</taxon>
        <taxon>Rossellomorea</taxon>
    </lineage>
</organism>
<keyword evidence="5" id="KW-0547">Nucleotide-binding</keyword>
<evidence type="ECO:0000256" key="8">
    <source>
        <dbReference type="ARBA" id="ARBA00024359"/>
    </source>
</evidence>
<dbReference type="InterPro" id="IPR017871">
    <property type="entry name" value="ABC_transporter-like_CS"/>
</dbReference>
<evidence type="ECO:0000256" key="9">
    <source>
        <dbReference type="ARBA" id="ARBA00024432"/>
    </source>
</evidence>
<dbReference type="PROSITE" id="PS50893">
    <property type="entry name" value="ABC_TRANSPORTER_2"/>
    <property type="match status" value="1"/>
</dbReference>
<proteinExistence type="inferred from homology"/>
<dbReference type="PROSITE" id="PS00211">
    <property type="entry name" value="ABC_TRANSPORTER_1"/>
    <property type="match status" value="1"/>
</dbReference>
<dbReference type="SUPFAM" id="SSF52540">
    <property type="entry name" value="P-loop containing nucleoside triphosphate hydrolases"/>
    <property type="match status" value="1"/>
</dbReference>
<dbReference type="PANTHER" id="PTHR24220:SF666">
    <property type="entry name" value="HEMIN IMPORT ATP-BINDING PROTEIN HRTA-RELATED"/>
    <property type="match status" value="1"/>
</dbReference>
<dbReference type="SMART" id="SM00382">
    <property type="entry name" value="AAA"/>
    <property type="match status" value="1"/>
</dbReference>
<comment type="subunit">
    <text evidence="2">The complex is composed of two ATP-binding proteins (HrtA), two transmembrane proteins (HrtB) and a solute-binding protein.</text>
</comment>
<keyword evidence="7" id="KW-0472">Membrane</keyword>
<evidence type="ECO:0000256" key="2">
    <source>
        <dbReference type="ARBA" id="ARBA00011131"/>
    </source>
</evidence>